<comment type="caution">
    <text evidence="2">The sequence shown here is derived from an EMBL/GenBank/DDBJ whole genome shotgun (WGS) entry which is preliminary data.</text>
</comment>
<evidence type="ECO:0000313" key="3">
    <source>
        <dbReference type="Proteomes" id="UP000789831"/>
    </source>
</evidence>
<protein>
    <submittedName>
        <fullName evidence="2">11822_t:CDS:1</fullName>
    </submittedName>
</protein>
<proteinExistence type="predicted"/>
<dbReference type="Proteomes" id="UP000789831">
    <property type="component" value="Unassembled WGS sequence"/>
</dbReference>
<dbReference type="EMBL" id="CAJVPL010003229">
    <property type="protein sequence ID" value="CAG8628724.1"/>
    <property type="molecule type" value="Genomic_DNA"/>
</dbReference>
<dbReference type="AlphaFoldDB" id="A0A9N9D7E4"/>
<feature type="region of interest" description="Disordered" evidence="1">
    <location>
        <begin position="1"/>
        <end position="33"/>
    </location>
</feature>
<sequence>MPRTKKPKLIIRSRDIEKKTPSISTKRRESKSKKRDVILKEILEDTIQDSEVWFKVICDDANTPVRWVKGLDLPAECVYKIDEYMEKKKAKIFHNKKKRPHIHPYMLRSGKPTPPDPERIDRTKQLIINSLLSLQSTSTSDRNWPQKASDKQNENVLGWDSLDSKVDDDLPGQGLEVDLLNNSNQSKASHPKSNVSNLEVDDGLPDWSAEVVDDDLPGWNNNQDNQEMSPENEIREE</sequence>
<reference evidence="2" key="1">
    <citation type="submission" date="2021-06" db="EMBL/GenBank/DDBJ databases">
        <authorList>
            <person name="Kallberg Y."/>
            <person name="Tangrot J."/>
            <person name="Rosling A."/>
        </authorList>
    </citation>
    <scope>NUCLEOTIDE SEQUENCE</scope>
    <source>
        <strain evidence="2">MT106</strain>
    </source>
</reference>
<keyword evidence="3" id="KW-1185">Reference proteome</keyword>
<evidence type="ECO:0000313" key="2">
    <source>
        <dbReference type="EMBL" id="CAG8628724.1"/>
    </source>
</evidence>
<feature type="compositionally biased region" description="Basic residues" evidence="1">
    <location>
        <begin position="1"/>
        <end position="11"/>
    </location>
</feature>
<feature type="region of interest" description="Disordered" evidence="1">
    <location>
        <begin position="99"/>
        <end position="120"/>
    </location>
</feature>
<dbReference type="OrthoDB" id="10430636at2759"/>
<feature type="compositionally biased region" description="Polar residues" evidence="1">
    <location>
        <begin position="219"/>
        <end position="229"/>
    </location>
</feature>
<evidence type="ECO:0000256" key="1">
    <source>
        <dbReference type="SAM" id="MobiDB-lite"/>
    </source>
</evidence>
<feature type="compositionally biased region" description="Polar residues" evidence="1">
    <location>
        <begin position="182"/>
        <end position="197"/>
    </location>
</feature>
<name>A0A9N9D7E4_9GLOM</name>
<feature type="region of interest" description="Disordered" evidence="1">
    <location>
        <begin position="182"/>
        <end position="237"/>
    </location>
</feature>
<accession>A0A9N9D7E4</accession>
<gene>
    <name evidence="2" type="ORF">AGERDE_LOCUS10423</name>
</gene>
<organism evidence="2 3">
    <name type="scientific">Ambispora gerdemannii</name>
    <dbReference type="NCBI Taxonomy" id="144530"/>
    <lineage>
        <taxon>Eukaryota</taxon>
        <taxon>Fungi</taxon>
        <taxon>Fungi incertae sedis</taxon>
        <taxon>Mucoromycota</taxon>
        <taxon>Glomeromycotina</taxon>
        <taxon>Glomeromycetes</taxon>
        <taxon>Archaeosporales</taxon>
        <taxon>Ambisporaceae</taxon>
        <taxon>Ambispora</taxon>
    </lineage>
</organism>
<feature type="region of interest" description="Disordered" evidence="1">
    <location>
        <begin position="137"/>
        <end position="156"/>
    </location>
</feature>